<protein>
    <submittedName>
        <fullName evidence="3">Carboxypeptidase family protein</fullName>
    </submittedName>
</protein>
<dbReference type="PANTHER" id="PTHR30069:SF46">
    <property type="entry name" value="OAR PROTEIN"/>
    <property type="match status" value="1"/>
</dbReference>
<dbReference type="OrthoDB" id="97893at2"/>
<feature type="domain" description="TonB-dependent transporter Oar-like beta-barrel" evidence="2">
    <location>
        <begin position="245"/>
        <end position="1065"/>
    </location>
</feature>
<dbReference type="GO" id="GO:0015344">
    <property type="term" value="F:siderophore uptake transmembrane transporter activity"/>
    <property type="evidence" value="ECO:0007669"/>
    <property type="project" value="TreeGrafter"/>
</dbReference>
<dbReference type="Pfam" id="PF25183">
    <property type="entry name" value="OMP_b-brl_4"/>
    <property type="match status" value="1"/>
</dbReference>
<organism evidence="3 4">
    <name type="scientific">Edaphobacter modestus</name>
    <dbReference type="NCBI Taxonomy" id="388466"/>
    <lineage>
        <taxon>Bacteria</taxon>
        <taxon>Pseudomonadati</taxon>
        <taxon>Acidobacteriota</taxon>
        <taxon>Terriglobia</taxon>
        <taxon>Terriglobales</taxon>
        <taxon>Acidobacteriaceae</taxon>
        <taxon>Edaphobacter</taxon>
    </lineage>
</organism>
<comment type="caution">
    <text evidence="3">The sequence shown here is derived from an EMBL/GenBank/DDBJ whole genome shotgun (WGS) entry which is preliminary data.</text>
</comment>
<dbReference type="InterPro" id="IPR039426">
    <property type="entry name" value="TonB-dep_rcpt-like"/>
</dbReference>
<keyword evidence="3" id="KW-0378">Hydrolase</keyword>
<dbReference type="Proteomes" id="UP000292958">
    <property type="component" value="Unassembled WGS sequence"/>
</dbReference>
<gene>
    <name evidence="3" type="ORF">BDD14_5423</name>
</gene>
<evidence type="ECO:0000256" key="1">
    <source>
        <dbReference type="SAM" id="MobiDB-lite"/>
    </source>
</evidence>
<dbReference type="GO" id="GO:0009279">
    <property type="term" value="C:cell outer membrane"/>
    <property type="evidence" value="ECO:0007669"/>
    <property type="project" value="TreeGrafter"/>
</dbReference>
<feature type="compositionally biased region" description="Polar residues" evidence="1">
    <location>
        <begin position="164"/>
        <end position="182"/>
    </location>
</feature>
<dbReference type="Gene3D" id="2.60.40.1120">
    <property type="entry name" value="Carboxypeptidase-like, regulatory domain"/>
    <property type="match status" value="1"/>
</dbReference>
<feature type="region of interest" description="Disordered" evidence="1">
    <location>
        <begin position="163"/>
        <end position="187"/>
    </location>
</feature>
<evidence type="ECO:0000259" key="2">
    <source>
        <dbReference type="Pfam" id="PF25183"/>
    </source>
</evidence>
<proteinExistence type="predicted"/>
<dbReference type="AlphaFoldDB" id="A0A4Q7Z0N4"/>
<dbReference type="RefSeq" id="WP_130422483.1">
    <property type="nucleotide sequence ID" value="NZ_SHKW01000001.1"/>
</dbReference>
<reference evidence="3 4" key="1">
    <citation type="submission" date="2019-02" db="EMBL/GenBank/DDBJ databases">
        <title>Genomic Encyclopedia of Archaeal and Bacterial Type Strains, Phase II (KMG-II): from individual species to whole genera.</title>
        <authorList>
            <person name="Goeker M."/>
        </authorList>
    </citation>
    <scope>NUCLEOTIDE SEQUENCE [LARGE SCALE GENOMIC DNA]</scope>
    <source>
        <strain evidence="3 4">DSM 18101</strain>
    </source>
</reference>
<dbReference type="InterPro" id="IPR057601">
    <property type="entry name" value="Oar-like_b-barrel"/>
</dbReference>
<accession>A0A4Q7Z0N4</accession>
<dbReference type="EMBL" id="SHKW01000001">
    <property type="protein sequence ID" value="RZU43720.1"/>
    <property type="molecule type" value="Genomic_DNA"/>
</dbReference>
<name>A0A4Q7Z0N4_9BACT</name>
<keyword evidence="3" id="KW-0645">Protease</keyword>
<dbReference type="InterPro" id="IPR008969">
    <property type="entry name" value="CarboxyPept-like_regulatory"/>
</dbReference>
<keyword evidence="3" id="KW-0121">Carboxypeptidase</keyword>
<dbReference type="GO" id="GO:0004180">
    <property type="term" value="F:carboxypeptidase activity"/>
    <property type="evidence" value="ECO:0007669"/>
    <property type="project" value="UniProtKB-KW"/>
</dbReference>
<keyword evidence="4" id="KW-1185">Reference proteome</keyword>
<dbReference type="Pfam" id="PF13620">
    <property type="entry name" value="CarboxypepD_reg"/>
    <property type="match status" value="1"/>
</dbReference>
<dbReference type="SUPFAM" id="SSF56935">
    <property type="entry name" value="Porins"/>
    <property type="match status" value="1"/>
</dbReference>
<sequence length="1072" mass="115962">MSFRLAVLLLVFSTIFPSVLLGQLTSATLTGRVTDSTGSAIPNALVTATDSTTGVIIHAETDGQGDYALTGLAPDTYRLIFSKDGFQSYGQNGLIVTVGQRATVNAVLPVGAVSQSVIVEAASEMINLQSPTVSTSIDNKMTQQLPLNGRNVLQLMQLAPDVGPTSSSGYQQNASRPDQANNYAGASGGRGASTSYYLDGALNEDVLTQIANVFPNPDAIQEFSFDTSVYSAKFAGRGGGVMNAVTRGGTNQFHGQLFEFLRNSALNGRNYFSPVQDGLKRNQFGGTFGGPIRKDKTFAFFSYQGTTIRQNPINSAIVWTAAERNGDFSSDSQQLINPSTGQPFPGNQIPTKLFDPIAAKVLALVPIGAPGTGIVQYLSRLVQNDKQFVVRVDENINQNLRMYASYIYDGLQQPSTSTQGNLLTAVENKNWLSQFAVVNTTYIFNPNLTTTFVAAMSRRGGSWTSPPGFTGWTGLGANIPNMVSPGQSSFFLTINNYFSKFWDGVYALPATEGGVGNQWTWVKGAHTLEFGGDILQSKVVKSQDYHGEGNFIFSSALSGDNGLDFLLGKPSTFSQQASFYIVPSRTLPALYFVDTWKANPRLTLTLGVRWNPFVPVFDSAYHEEAIFSPAAYAAGIHSSQYPTLAPGLLLAGDPRVPSRVVDSNYHLFDPRVGFALDVFGNGRTSLRGGFGMYQDQMTANTINPNFSPFNTNVTFTNPASMENPYQGHVNPFPLPPGPAPKNTPFQIPMAANPFTLGMKAPTIEQWNLTLEQQLLHGSIMRFAYEGQASDHLFGSVEGNAAIYNPAETQQQNVANYNIRRPMGASFQGLALGQNVGVANFESLTVSLQKQTAHGLSFLMGYRWSKCMDESEEAFFDADAYSTPNPSHDYGPCTFNVTNQVKGSFVWDLPSTHLGWAFANRVLSSWEINGILNLHSGEPFSVLSGVDNSTSGIGLDRADLIGNPHLPGGRSHAQKAKEFFNTAAFAMNAVGTFGNTGRDFLVGPGYSAVDLSIARTFKLPFETQFLQFRAESFNLANRVNFSNPTATVSSKANGTISMASDPRILQFALKYSF</sequence>
<dbReference type="GO" id="GO:0044718">
    <property type="term" value="P:siderophore transmembrane transport"/>
    <property type="evidence" value="ECO:0007669"/>
    <property type="project" value="TreeGrafter"/>
</dbReference>
<dbReference type="PANTHER" id="PTHR30069">
    <property type="entry name" value="TONB-DEPENDENT OUTER MEMBRANE RECEPTOR"/>
    <property type="match status" value="1"/>
</dbReference>
<dbReference type="SUPFAM" id="SSF49464">
    <property type="entry name" value="Carboxypeptidase regulatory domain-like"/>
    <property type="match status" value="1"/>
</dbReference>
<evidence type="ECO:0000313" key="3">
    <source>
        <dbReference type="EMBL" id="RZU43720.1"/>
    </source>
</evidence>
<evidence type="ECO:0000313" key="4">
    <source>
        <dbReference type="Proteomes" id="UP000292958"/>
    </source>
</evidence>